<sequence length="151" mass="16779">MLRNARHNKILELIEEKEIETQEELCKELAEANFAVTQATVSRDVRELRLFKVAGTKKRYRYAAIGKGEEELSDKMRSLFQACIESIQTVGNIVVTKTLNGNGANAGVIIDMLKYQEIVGSIAGDDTVFSLCKTAEDAETVRGRLERLAGN</sequence>
<evidence type="ECO:0000256" key="3">
    <source>
        <dbReference type="ARBA" id="ARBA00022490"/>
    </source>
</evidence>
<name>A0A9D2H1Y2_9FIRM</name>
<dbReference type="Pfam" id="PF01316">
    <property type="entry name" value="Arg_repressor"/>
    <property type="match status" value="1"/>
</dbReference>
<comment type="function">
    <text evidence="7">Regulates arginine biosynthesis genes.</text>
</comment>
<comment type="pathway">
    <text evidence="7">Amino-acid biosynthesis; L-arginine biosynthesis [regulation].</text>
</comment>
<keyword evidence="4 7" id="KW-0805">Transcription regulation</keyword>
<evidence type="ECO:0000259" key="9">
    <source>
        <dbReference type="Pfam" id="PF01316"/>
    </source>
</evidence>
<keyword evidence="7" id="KW-0678">Repressor</keyword>
<dbReference type="GO" id="GO:0006526">
    <property type="term" value="P:L-arginine biosynthetic process"/>
    <property type="evidence" value="ECO:0007669"/>
    <property type="project" value="UniProtKB-KW"/>
</dbReference>
<feature type="domain" description="Arginine repressor DNA-binding" evidence="9">
    <location>
        <begin position="2"/>
        <end position="63"/>
    </location>
</feature>
<keyword evidence="7" id="KW-0028">Amino-acid biosynthesis</keyword>
<dbReference type="GO" id="GO:0003677">
    <property type="term" value="F:DNA binding"/>
    <property type="evidence" value="ECO:0007669"/>
    <property type="project" value="UniProtKB-KW"/>
</dbReference>
<dbReference type="GO" id="GO:0003700">
    <property type="term" value="F:DNA-binding transcription factor activity"/>
    <property type="evidence" value="ECO:0007669"/>
    <property type="project" value="UniProtKB-UniRule"/>
</dbReference>
<keyword evidence="3 7" id="KW-0963">Cytoplasm</keyword>
<evidence type="ECO:0000256" key="1">
    <source>
        <dbReference type="ARBA" id="ARBA00004496"/>
    </source>
</evidence>
<dbReference type="SUPFAM" id="SSF46785">
    <property type="entry name" value="Winged helix' DNA-binding domain"/>
    <property type="match status" value="1"/>
</dbReference>
<dbReference type="GO" id="GO:1900079">
    <property type="term" value="P:regulation of arginine biosynthetic process"/>
    <property type="evidence" value="ECO:0007669"/>
    <property type="project" value="UniProtKB-UniRule"/>
</dbReference>
<comment type="similarity">
    <text evidence="2 7">Belongs to the ArgR family.</text>
</comment>
<dbReference type="InterPro" id="IPR020900">
    <property type="entry name" value="Arg_repress_DNA-bd"/>
</dbReference>
<dbReference type="InterPro" id="IPR036251">
    <property type="entry name" value="Arg_repress_C_sf"/>
</dbReference>
<dbReference type="InterPro" id="IPR001669">
    <property type="entry name" value="Arg_repress"/>
</dbReference>
<dbReference type="InterPro" id="IPR020899">
    <property type="entry name" value="Arg_repress_C"/>
</dbReference>
<keyword evidence="7" id="KW-0055">Arginine biosynthesis</keyword>
<dbReference type="SUPFAM" id="SSF55252">
    <property type="entry name" value="C-terminal domain of arginine repressor"/>
    <property type="match status" value="1"/>
</dbReference>
<evidence type="ECO:0000256" key="5">
    <source>
        <dbReference type="ARBA" id="ARBA00023125"/>
    </source>
</evidence>
<evidence type="ECO:0000256" key="7">
    <source>
        <dbReference type="HAMAP-Rule" id="MF_00173"/>
    </source>
</evidence>
<dbReference type="Pfam" id="PF02863">
    <property type="entry name" value="Arg_repressor_C"/>
    <property type="match status" value="1"/>
</dbReference>
<evidence type="ECO:0000313" key="11">
    <source>
        <dbReference type="EMBL" id="HJA02050.1"/>
    </source>
</evidence>
<keyword evidence="6 7" id="KW-0804">Transcription</keyword>
<dbReference type="GO" id="GO:0005737">
    <property type="term" value="C:cytoplasm"/>
    <property type="evidence" value="ECO:0007669"/>
    <property type="project" value="UniProtKB-SubCell"/>
</dbReference>
<dbReference type="GO" id="GO:0034618">
    <property type="term" value="F:arginine binding"/>
    <property type="evidence" value="ECO:0007669"/>
    <property type="project" value="InterPro"/>
</dbReference>
<evidence type="ECO:0000256" key="8">
    <source>
        <dbReference type="NCBIfam" id="TIGR01529"/>
    </source>
</evidence>
<dbReference type="InterPro" id="IPR036388">
    <property type="entry name" value="WH-like_DNA-bd_sf"/>
</dbReference>
<gene>
    <name evidence="7 11" type="primary">argR</name>
    <name evidence="11" type="ORF">H9797_01530</name>
</gene>
<evidence type="ECO:0000256" key="6">
    <source>
        <dbReference type="ARBA" id="ARBA00023163"/>
    </source>
</evidence>
<protein>
    <recommendedName>
        <fullName evidence="7 8">Arginine repressor</fullName>
    </recommendedName>
</protein>
<reference evidence="11" key="2">
    <citation type="submission" date="2021-04" db="EMBL/GenBank/DDBJ databases">
        <authorList>
            <person name="Gilroy R."/>
        </authorList>
    </citation>
    <scope>NUCLEOTIDE SEQUENCE</scope>
    <source>
        <strain evidence="11">CHK156-179</strain>
    </source>
</reference>
<dbReference type="NCBIfam" id="TIGR01529">
    <property type="entry name" value="argR_whole"/>
    <property type="match status" value="1"/>
</dbReference>
<dbReference type="Gene3D" id="1.10.10.10">
    <property type="entry name" value="Winged helix-like DNA-binding domain superfamily/Winged helix DNA-binding domain"/>
    <property type="match status" value="1"/>
</dbReference>
<dbReference type="EMBL" id="DXAJ01000028">
    <property type="protein sequence ID" value="HJA02050.1"/>
    <property type="molecule type" value="Genomic_DNA"/>
</dbReference>
<reference evidence="11" key="1">
    <citation type="journal article" date="2021" name="PeerJ">
        <title>Extensive microbial diversity within the chicken gut microbiome revealed by metagenomics and culture.</title>
        <authorList>
            <person name="Gilroy R."/>
            <person name="Ravi A."/>
            <person name="Getino M."/>
            <person name="Pursley I."/>
            <person name="Horton D.L."/>
            <person name="Alikhan N.F."/>
            <person name="Baker D."/>
            <person name="Gharbi K."/>
            <person name="Hall N."/>
            <person name="Watson M."/>
            <person name="Adriaenssens E.M."/>
            <person name="Foster-Nyarko E."/>
            <person name="Jarju S."/>
            <person name="Secka A."/>
            <person name="Antonio M."/>
            <person name="Oren A."/>
            <person name="Chaudhuri R.R."/>
            <person name="La Ragione R."/>
            <person name="Hildebrand F."/>
            <person name="Pallen M.J."/>
        </authorList>
    </citation>
    <scope>NUCLEOTIDE SEQUENCE</scope>
    <source>
        <strain evidence="11">CHK156-179</strain>
    </source>
</reference>
<keyword evidence="5 7" id="KW-0238">DNA-binding</keyword>
<dbReference type="PANTHER" id="PTHR34471">
    <property type="entry name" value="ARGININE REPRESSOR"/>
    <property type="match status" value="1"/>
</dbReference>
<dbReference type="HAMAP" id="MF_00173">
    <property type="entry name" value="Arg_repressor"/>
    <property type="match status" value="1"/>
</dbReference>
<dbReference type="InterPro" id="IPR036390">
    <property type="entry name" value="WH_DNA-bd_sf"/>
</dbReference>
<evidence type="ECO:0000259" key="10">
    <source>
        <dbReference type="Pfam" id="PF02863"/>
    </source>
</evidence>
<organism evidence="11 12">
    <name type="scientific">Candidatus Gallimonas gallistercoris</name>
    <dbReference type="NCBI Taxonomy" id="2838602"/>
    <lineage>
        <taxon>Bacteria</taxon>
        <taxon>Bacillati</taxon>
        <taxon>Bacillota</taxon>
        <taxon>Clostridia</taxon>
        <taxon>Candidatus Gallimonas</taxon>
    </lineage>
</organism>
<comment type="caution">
    <text evidence="11">The sequence shown here is derived from an EMBL/GenBank/DDBJ whole genome shotgun (WGS) entry which is preliminary data.</text>
</comment>
<dbReference type="Gene3D" id="3.30.1360.40">
    <property type="match status" value="1"/>
</dbReference>
<accession>A0A9D2H1Y2</accession>
<dbReference type="Proteomes" id="UP000824221">
    <property type="component" value="Unassembled WGS sequence"/>
</dbReference>
<dbReference type="AlphaFoldDB" id="A0A9D2H1Y2"/>
<dbReference type="PANTHER" id="PTHR34471:SF1">
    <property type="entry name" value="ARGININE REPRESSOR"/>
    <property type="match status" value="1"/>
</dbReference>
<evidence type="ECO:0000256" key="4">
    <source>
        <dbReference type="ARBA" id="ARBA00023015"/>
    </source>
</evidence>
<evidence type="ECO:0000256" key="2">
    <source>
        <dbReference type="ARBA" id="ARBA00008316"/>
    </source>
</evidence>
<feature type="domain" description="Arginine repressor C-terminal" evidence="10">
    <location>
        <begin position="82"/>
        <end position="146"/>
    </location>
</feature>
<proteinExistence type="inferred from homology"/>
<dbReference type="PRINTS" id="PR01467">
    <property type="entry name" value="ARGREPRESSOR"/>
</dbReference>
<dbReference type="GO" id="GO:0051259">
    <property type="term" value="P:protein complex oligomerization"/>
    <property type="evidence" value="ECO:0007669"/>
    <property type="project" value="InterPro"/>
</dbReference>
<comment type="subcellular location">
    <subcellularLocation>
        <location evidence="1 7">Cytoplasm</location>
    </subcellularLocation>
</comment>
<evidence type="ECO:0000313" key="12">
    <source>
        <dbReference type="Proteomes" id="UP000824221"/>
    </source>
</evidence>